<reference evidence="2" key="2">
    <citation type="submission" date="2023-06" db="EMBL/GenBank/DDBJ databases">
        <authorList>
            <consortium name="Lawrence Berkeley National Laboratory"/>
            <person name="Haridas S."/>
            <person name="Hensen N."/>
            <person name="Bonometti L."/>
            <person name="Westerberg I."/>
            <person name="Brannstrom I.O."/>
            <person name="Guillou S."/>
            <person name="Cros-Aarteil S."/>
            <person name="Calhoun S."/>
            <person name="Kuo A."/>
            <person name="Mondo S."/>
            <person name="Pangilinan J."/>
            <person name="Riley R."/>
            <person name="LaButti K."/>
            <person name="Andreopoulos B."/>
            <person name="Lipzen A."/>
            <person name="Chen C."/>
            <person name="Yanf M."/>
            <person name="Daum C."/>
            <person name="Ng V."/>
            <person name="Clum A."/>
            <person name="Steindorff A."/>
            <person name="Ohm R."/>
            <person name="Martin F."/>
            <person name="Silar P."/>
            <person name="Natvig D."/>
            <person name="Lalanne C."/>
            <person name="Gautier V."/>
            <person name="Ament-velasquez S.L."/>
            <person name="Kruys A."/>
            <person name="Hutchinson M.I."/>
            <person name="Powell A.J."/>
            <person name="Barry K."/>
            <person name="Miller A.N."/>
            <person name="Grigoriev I.V."/>
            <person name="Debuchy R."/>
            <person name="Gladieux P."/>
            <person name="Thoren M.H."/>
            <person name="Johannesson H."/>
        </authorList>
    </citation>
    <scope>NUCLEOTIDE SEQUENCE</scope>
    <source>
        <strain evidence="2">CBS 232.78</strain>
    </source>
</reference>
<keyword evidence="3" id="KW-1185">Reference proteome</keyword>
<dbReference type="Proteomes" id="UP001285441">
    <property type="component" value="Unassembled WGS sequence"/>
</dbReference>
<organism evidence="2 3">
    <name type="scientific">Podospora didyma</name>
    <dbReference type="NCBI Taxonomy" id="330526"/>
    <lineage>
        <taxon>Eukaryota</taxon>
        <taxon>Fungi</taxon>
        <taxon>Dikarya</taxon>
        <taxon>Ascomycota</taxon>
        <taxon>Pezizomycotina</taxon>
        <taxon>Sordariomycetes</taxon>
        <taxon>Sordariomycetidae</taxon>
        <taxon>Sordariales</taxon>
        <taxon>Podosporaceae</taxon>
        <taxon>Podospora</taxon>
    </lineage>
</organism>
<gene>
    <name evidence="2" type="ORF">B0H63DRAFT_530032</name>
</gene>
<feature type="region of interest" description="Disordered" evidence="1">
    <location>
        <begin position="267"/>
        <end position="291"/>
    </location>
</feature>
<sequence length="291" mass="31338">MKTTLHREMPKATIPTVHNTHVFFPGAPMKFTLMPKANAVSEAAASSAANVEPNPPRLSRKERKALEREGYLRQHKAKVNKKRQLKRDKKAMVEALESLSLNLSSSEKKEEDATMTHALDALTLDVAAVQHIRRTGAAPRCYQAKKIWLSLFFSYGAPNSAPAGGNTPDGGDSKYLPYSYYPNPCDVLIWAFDLAHDEQLEDDAKNHGQAPIAPMMSLPLRPGPSAASTTPPAVPGSTPSAPMMSFPIRQGPAPTGPIMSLPIRQGPIDTTSNKAPHGPASPALGVISLPL</sequence>
<reference evidence="2" key="1">
    <citation type="journal article" date="2023" name="Mol. Phylogenet. Evol.">
        <title>Genome-scale phylogeny and comparative genomics of the fungal order Sordariales.</title>
        <authorList>
            <person name="Hensen N."/>
            <person name="Bonometti L."/>
            <person name="Westerberg I."/>
            <person name="Brannstrom I.O."/>
            <person name="Guillou S."/>
            <person name="Cros-Aarteil S."/>
            <person name="Calhoun S."/>
            <person name="Haridas S."/>
            <person name="Kuo A."/>
            <person name="Mondo S."/>
            <person name="Pangilinan J."/>
            <person name="Riley R."/>
            <person name="LaButti K."/>
            <person name="Andreopoulos B."/>
            <person name="Lipzen A."/>
            <person name="Chen C."/>
            <person name="Yan M."/>
            <person name="Daum C."/>
            <person name="Ng V."/>
            <person name="Clum A."/>
            <person name="Steindorff A."/>
            <person name="Ohm R.A."/>
            <person name="Martin F."/>
            <person name="Silar P."/>
            <person name="Natvig D.O."/>
            <person name="Lalanne C."/>
            <person name="Gautier V."/>
            <person name="Ament-Velasquez S.L."/>
            <person name="Kruys A."/>
            <person name="Hutchinson M.I."/>
            <person name="Powell A.J."/>
            <person name="Barry K."/>
            <person name="Miller A.N."/>
            <person name="Grigoriev I.V."/>
            <person name="Debuchy R."/>
            <person name="Gladieux P."/>
            <person name="Hiltunen Thoren M."/>
            <person name="Johannesson H."/>
        </authorList>
    </citation>
    <scope>NUCLEOTIDE SEQUENCE</scope>
    <source>
        <strain evidence="2">CBS 232.78</strain>
    </source>
</reference>
<feature type="region of interest" description="Disordered" evidence="1">
    <location>
        <begin position="208"/>
        <end position="240"/>
    </location>
</feature>
<name>A0AAE0N0A3_9PEZI</name>
<accession>A0AAE0N0A3</accession>
<evidence type="ECO:0000313" key="3">
    <source>
        <dbReference type="Proteomes" id="UP001285441"/>
    </source>
</evidence>
<comment type="caution">
    <text evidence="2">The sequence shown here is derived from an EMBL/GenBank/DDBJ whole genome shotgun (WGS) entry which is preliminary data.</text>
</comment>
<dbReference type="EMBL" id="JAULSW010000020">
    <property type="protein sequence ID" value="KAK3365443.1"/>
    <property type="molecule type" value="Genomic_DNA"/>
</dbReference>
<proteinExistence type="predicted"/>
<dbReference type="AlphaFoldDB" id="A0AAE0N0A3"/>
<protein>
    <submittedName>
        <fullName evidence="2">Uncharacterized protein</fullName>
    </submittedName>
</protein>
<evidence type="ECO:0000313" key="2">
    <source>
        <dbReference type="EMBL" id="KAK3365443.1"/>
    </source>
</evidence>
<evidence type="ECO:0000256" key="1">
    <source>
        <dbReference type="SAM" id="MobiDB-lite"/>
    </source>
</evidence>
<feature type="compositionally biased region" description="Low complexity" evidence="1">
    <location>
        <begin position="223"/>
        <end position="240"/>
    </location>
</feature>